<dbReference type="Pfam" id="PF07848">
    <property type="entry name" value="PaaX"/>
    <property type="match status" value="1"/>
</dbReference>
<dbReference type="Gene3D" id="3.30.70.2650">
    <property type="match status" value="1"/>
</dbReference>
<evidence type="ECO:0000259" key="3">
    <source>
        <dbReference type="Pfam" id="PF20803"/>
    </source>
</evidence>
<dbReference type="PANTHER" id="PTHR30319:SF1">
    <property type="entry name" value="TRANSCRIPTIONAL REPRESSOR PAAX"/>
    <property type="match status" value="1"/>
</dbReference>
<proteinExistence type="predicted"/>
<dbReference type="Pfam" id="PF20803">
    <property type="entry name" value="PaaX_M"/>
    <property type="match status" value="1"/>
</dbReference>
<keyword evidence="5" id="KW-1185">Reference proteome</keyword>
<comment type="caution">
    <text evidence="4">The sequence shown here is derived from an EMBL/GenBank/DDBJ whole genome shotgun (WGS) entry which is preliminary data.</text>
</comment>
<dbReference type="GO" id="GO:0006351">
    <property type="term" value="P:DNA-templated transcription"/>
    <property type="evidence" value="ECO:0007669"/>
    <property type="project" value="InterPro"/>
</dbReference>
<dbReference type="AlphaFoldDB" id="A0A852V5P1"/>
<dbReference type="EMBL" id="JACCCO010000002">
    <property type="protein sequence ID" value="NYF42633.1"/>
    <property type="molecule type" value="Genomic_DNA"/>
</dbReference>
<evidence type="ECO:0000313" key="4">
    <source>
        <dbReference type="EMBL" id="NYF42633.1"/>
    </source>
</evidence>
<feature type="domain" description="Transcriptional repressor PaaX-like C-terminal" evidence="2">
    <location>
        <begin position="167"/>
        <end position="254"/>
    </location>
</feature>
<dbReference type="Gene3D" id="1.10.10.10">
    <property type="entry name" value="Winged helix-like DNA-binding domain superfamily/Winged helix DNA-binding domain"/>
    <property type="match status" value="1"/>
</dbReference>
<dbReference type="InterPro" id="IPR036388">
    <property type="entry name" value="WH-like_DNA-bd_sf"/>
</dbReference>
<dbReference type="InterPro" id="IPR048846">
    <property type="entry name" value="PaaX-like_central"/>
</dbReference>
<evidence type="ECO:0000259" key="1">
    <source>
        <dbReference type="Pfam" id="PF07848"/>
    </source>
</evidence>
<feature type="domain" description="Transcriptional repressor PaaX-like N-terminal" evidence="1">
    <location>
        <begin position="3"/>
        <end position="65"/>
    </location>
</feature>
<protein>
    <submittedName>
        <fullName evidence="4">Phenylacetic acid degradation operon negative regulatory protein</fullName>
    </submittedName>
</protein>
<dbReference type="Gene3D" id="1.20.58.1460">
    <property type="match status" value="1"/>
</dbReference>
<feature type="domain" description="Transcriptional repressor PaaX-like central Cas2-like" evidence="3">
    <location>
        <begin position="89"/>
        <end position="137"/>
    </location>
</feature>
<reference evidence="4 5" key="1">
    <citation type="submission" date="2020-07" db="EMBL/GenBank/DDBJ databases">
        <title>Sequencing the genomes of 1000 actinobacteria strains.</title>
        <authorList>
            <person name="Klenk H.-P."/>
        </authorList>
    </citation>
    <scope>NUCLEOTIDE SEQUENCE [LARGE SCALE GENOMIC DNA]</scope>
    <source>
        <strain evidence="4 5">DSM 45763</strain>
    </source>
</reference>
<dbReference type="InterPro" id="IPR011965">
    <property type="entry name" value="PaaX_trns_reg"/>
</dbReference>
<dbReference type="Pfam" id="PF08223">
    <property type="entry name" value="PaaX_C"/>
    <property type="match status" value="1"/>
</dbReference>
<dbReference type="InterPro" id="IPR012906">
    <property type="entry name" value="PaaX-like_N"/>
</dbReference>
<evidence type="ECO:0000259" key="2">
    <source>
        <dbReference type="Pfam" id="PF08223"/>
    </source>
</evidence>
<accession>A0A852V5P1</accession>
<evidence type="ECO:0000313" key="5">
    <source>
        <dbReference type="Proteomes" id="UP000576393"/>
    </source>
</evidence>
<dbReference type="PANTHER" id="PTHR30319">
    <property type="entry name" value="PHENYLACETIC ACID REGULATOR-RELATED TRANSCRIPTIONAL REPRESSOR"/>
    <property type="match status" value="1"/>
</dbReference>
<sequence>MNARAALFDLYGDHLRSRGGRASVAALVRLLAPLDIAGPAVRTAVSRMVRQGWLAPARLPQGPGYEATAKCVRRLDETAMRIYRVETITWNGRWHILVVEPVRERPRRERLRADLAFIGYAPLTESTWIGPRPSPELDGVLAAEGARADRFEAALDGDPAALAARAWDLDGVGAAYEEWLSRAVDLVGGLPANASDDRAFATRSRLVHGWRNFLFRDPGLPADLLPPGWPGEKARAYFEREAARLLPAAAAFVDRHLTLTEPQEAKEPAS</sequence>
<dbReference type="RefSeq" id="WP_179825318.1">
    <property type="nucleotide sequence ID" value="NZ_JACCCO010000002.1"/>
</dbReference>
<dbReference type="InterPro" id="IPR013225">
    <property type="entry name" value="PaaX_C"/>
</dbReference>
<organism evidence="4 5">
    <name type="scientific">Streptosporangium sandarakinum</name>
    <dbReference type="NCBI Taxonomy" id="1260955"/>
    <lineage>
        <taxon>Bacteria</taxon>
        <taxon>Bacillati</taxon>
        <taxon>Actinomycetota</taxon>
        <taxon>Actinomycetes</taxon>
        <taxon>Streptosporangiales</taxon>
        <taxon>Streptosporangiaceae</taxon>
        <taxon>Streptosporangium</taxon>
    </lineage>
</organism>
<dbReference type="Proteomes" id="UP000576393">
    <property type="component" value="Unassembled WGS sequence"/>
</dbReference>
<gene>
    <name evidence="4" type="ORF">HDA43_004834</name>
</gene>
<name>A0A852V5P1_9ACTN</name>
<dbReference type="PIRSF" id="PIRSF020623">
    <property type="entry name" value="PaaX"/>
    <property type="match status" value="1"/>
</dbReference>